<organism evidence="2 3">
    <name type="scientific">Lachnellula arida</name>
    <dbReference type="NCBI Taxonomy" id="1316785"/>
    <lineage>
        <taxon>Eukaryota</taxon>
        <taxon>Fungi</taxon>
        <taxon>Dikarya</taxon>
        <taxon>Ascomycota</taxon>
        <taxon>Pezizomycotina</taxon>
        <taxon>Leotiomycetes</taxon>
        <taxon>Helotiales</taxon>
        <taxon>Lachnaceae</taxon>
        <taxon>Lachnellula</taxon>
    </lineage>
</organism>
<name>A0A8T9BKG9_9HELO</name>
<dbReference type="InterPro" id="IPR036291">
    <property type="entry name" value="NAD(P)-bd_dom_sf"/>
</dbReference>
<evidence type="ECO:0008006" key="4">
    <source>
        <dbReference type="Google" id="ProtNLM"/>
    </source>
</evidence>
<dbReference type="PANTHER" id="PTHR42748">
    <property type="entry name" value="NITROGEN METABOLITE REPRESSION PROTEIN NMRA FAMILY MEMBER"/>
    <property type="match status" value="1"/>
</dbReference>
<dbReference type="SUPFAM" id="SSF51735">
    <property type="entry name" value="NAD(P)-binding Rossmann-fold domains"/>
    <property type="match status" value="1"/>
</dbReference>
<dbReference type="OrthoDB" id="300709at2759"/>
<dbReference type="Gene3D" id="3.40.50.720">
    <property type="entry name" value="NAD(P)-binding Rossmann-like Domain"/>
    <property type="match status" value="1"/>
</dbReference>
<dbReference type="Gene3D" id="3.90.25.10">
    <property type="entry name" value="UDP-galactose 4-epimerase, domain 1"/>
    <property type="match status" value="1"/>
</dbReference>
<comment type="caution">
    <text evidence="2">The sequence shown here is derived from an EMBL/GenBank/DDBJ whole genome shotgun (WGS) entry which is preliminary data.</text>
</comment>
<dbReference type="InterPro" id="IPR051164">
    <property type="entry name" value="NmrA-like_oxidored"/>
</dbReference>
<gene>
    <name evidence="2" type="ORF">LARI1_G001288</name>
</gene>
<evidence type="ECO:0000313" key="2">
    <source>
        <dbReference type="EMBL" id="TVY20620.1"/>
    </source>
</evidence>
<keyword evidence="1" id="KW-0521">NADP</keyword>
<protein>
    <recommendedName>
        <fullName evidence="4">NmrA-like domain-containing protein</fullName>
    </recommendedName>
</protein>
<keyword evidence="3" id="KW-1185">Reference proteome</keyword>
<sequence>MLTLRARLRPGPPRQHHAHRRRLLRRRGPGLELCFVNTNGFAVGEKNEGYWGIRMYELARLGGVENFVYSGLPYNISRQCRHLLWLGAFSLRVPTLSVYGASETFLSGTRMALMFKLPLGKTGAMPLVALDSIGVYARWMFKHPERSAGLHLGVAIAHVSGSDLAAAFEAVTGNKARYEDIPLQDVLDGMPAEKIGSQGSPGYDDPTWKTAPEHLGPWWQIFRESGGNTGLWKRDYELLMRLCLLGLRVWSSGCAGWRMMGSRVNISRLDCLWSRGEVKW</sequence>
<dbReference type="EMBL" id="QGMF01000047">
    <property type="protein sequence ID" value="TVY20620.1"/>
    <property type="molecule type" value="Genomic_DNA"/>
</dbReference>
<dbReference type="PANTHER" id="PTHR42748:SF14">
    <property type="entry name" value="SNOAL-LIKE DOMAIN-CONTAINING PROTEIN"/>
    <property type="match status" value="1"/>
</dbReference>
<evidence type="ECO:0000256" key="1">
    <source>
        <dbReference type="ARBA" id="ARBA00022857"/>
    </source>
</evidence>
<reference evidence="2 3" key="1">
    <citation type="submission" date="2018-05" db="EMBL/GenBank/DDBJ databases">
        <title>Whole genome sequencing for identification of molecular markers to develop diagnostic detection tools for the regulated plant pathogen Lachnellula willkommii.</title>
        <authorList>
            <person name="Giroux E."/>
            <person name="Bilodeau G."/>
        </authorList>
    </citation>
    <scope>NUCLEOTIDE SEQUENCE [LARGE SCALE GENOMIC DNA]</scope>
    <source>
        <strain evidence="2 3">CBS 203.66</strain>
    </source>
</reference>
<evidence type="ECO:0000313" key="3">
    <source>
        <dbReference type="Proteomes" id="UP000469559"/>
    </source>
</evidence>
<dbReference type="Proteomes" id="UP000469559">
    <property type="component" value="Unassembled WGS sequence"/>
</dbReference>
<accession>A0A8T9BKG9</accession>
<dbReference type="GO" id="GO:0005634">
    <property type="term" value="C:nucleus"/>
    <property type="evidence" value="ECO:0007669"/>
    <property type="project" value="TreeGrafter"/>
</dbReference>
<dbReference type="AlphaFoldDB" id="A0A8T9BKG9"/>
<proteinExistence type="predicted"/>